<evidence type="ECO:0000256" key="7">
    <source>
        <dbReference type="ARBA" id="ARBA00022777"/>
    </source>
</evidence>
<evidence type="ECO:0000256" key="8">
    <source>
        <dbReference type="ARBA" id="ARBA00022840"/>
    </source>
</evidence>
<dbReference type="EMBL" id="LQWY01000021">
    <property type="protein sequence ID" value="OAH61386.1"/>
    <property type="molecule type" value="Genomic_DNA"/>
</dbReference>
<dbReference type="PANTHER" id="PTHR45339:SF1">
    <property type="entry name" value="HYBRID SIGNAL TRANSDUCTION HISTIDINE KINASE J"/>
    <property type="match status" value="1"/>
</dbReference>
<evidence type="ECO:0000256" key="11">
    <source>
        <dbReference type="PROSITE-ProRule" id="PRU00169"/>
    </source>
</evidence>
<evidence type="ECO:0000256" key="6">
    <source>
        <dbReference type="ARBA" id="ARBA00022741"/>
    </source>
</evidence>
<dbReference type="Pfam" id="PF02518">
    <property type="entry name" value="HATPase_c"/>
    <property type="match status" value="1"/>
</dbReference>
<dbReference type="SUPFAM" id="SSF55874">
    <property type="entry name" value="ATPase domain of HSP90 chaperone/DNA topoisomerase II/histidine kinase"/>
    <property type="match status" value="1"/>
</dbReference>
<evidence type="ECO:0000256" key="2">
    <source>
        <dbReference type="ARBA" id="ARBA00006402"/>
    </source>
</evidence>
<dbReference type="SUPFAM" id="SSF52172">
    <property type="entry name" value="CheY-like"/>
    <property type="match status" value="1"/>
</dbReference>
<dbReference type="InterPro" id="IPR003594">
    <property type="entry name" value="HATPase_dom"/>
</dbReference>
<dbReference type="InterPro" id="IPR005467">
    <property type="entry name" value="His_kinase_dom"/>
</dbReference>
<dbReference type="CDD" id="cd17546">
    <property type="entry name" value="REC_hyHK_CKI1_RcsC-like"/>
    <property type="match status" value="1"/>
</dbReference>
<evidence type="ECO:0000256" key="13">
    <source>
        <dbReference type="SAM" id="Phobius"/>
    </source>
</evidence>
<name>A0A177L7M4_9BACI</name>
<keyword evidence="7" id="KW-0418">Kinase</keyword>
<dbReference type="GO" id="GO:0004673">
    <property type="term" value="F:protein histidine kinase activity"/>
    <property type="evidence" value="ECO:0007669"/>
    <property type="project" value="UniProtKB-EC"/>
</dbReference>
<dbReference type="InterPro" id="IPR011006">
    <property type="entry name" value="CheY-like_superfamily"/>
</dbReference>
<gene>
    <name evidence="16" type="ORF">AWH49_13355</name>
</gene>
<accession>A0A177L7M4</accession>
<evidence type="ECO:0000256" key="3">
    <source>
        <dbReference type="ARBA" id="ARBA00012438"/>
    </source>
</evidence>
<evidence type="ECO:0000256" key="12">
    <source>
        <dbReference type="SAM" id="Coils"/>
    </source>
</evidence>
<organism evidence="16 17">
    <name type="scientific">Domibacillus aminovorans</name>
    <dbReference type="NCBI Taxonomy" id="29332"/>
    <lineage>
        <taxon>Bacteria</taxon>
        <taxon>Bacillati</taxon>
        <taxon>Bacillota</taxon>
        <taxon>Bacilli</taxon>
        <taxon>Bacillales</taxon>
        <taxon>Bacillaceae</taxon>
        <taxon>Domibacillus</taxon>
    </lineage>
</organism>
<evidence type="ECO:0000256" key="4">
    <source>
        <dbReference type="ARBA" id="ARBA00022553"/>
    </source>
</evidence>
<evidence type="ECO:0000256" key="5">
    <source>
        <dbReference type="ARBA" id="ARBA00022679"/>
    </source>
</evidence>
<keyword evidence="17" id="KW-1185">Reference proteome</keyword>
<dbReference type="SMART" id="SM00387">
    <property type="entry name" value="HATPase_c"/>
    <property type="match status" value="1"/>
</dbReference>
<dbReference type="EC" id="2.7.13.3" evidence="3"/>
<keyword evidence="9" id="KW-0902">Two-component regulatory system</keyword>
<evidence type="ECO:0000313" key="17">
    <source>
        <dbReference type="Proteomes" id="UP000076935"/>
    </source>
</evidence>
<dbReference type="STRING" id="29332.AWH48_00990"/>
<dbReference type="Proteomes" id="UP000076935">
    <property type="component" value="Unassembled WGS sequence"/>
</dbReference>
<dbReference type="GO" id="GO:0005524">
    <property type="term" value="F:ATP binding"/>
    <property type="evidence" value="ECO:0007669"/>
    <property type="project" value="UniProtKB-KW"/>
</dbReference>
<dbReference type="PANTHER" id="PTHR45339">
    <property type="entry name" value="HYBRID SIGNAL TRANSDUCTION HISTIDINE KINASE J"/>
    <property type="match status" value="1"/>
</dbReference>
<keyword evidence="6" id="KW-0547">Nucleotide-binding</keyword>
<dbReference type="InterPro" id="IPR004358">
    <property type="entry name" value="Sig_transdc_His_kin-like_C"/>
</dbReference>
<dbReference type="FunFam" id="3.30.565.10:FF:000010">
    <property type="entry name" value="Sensor histidine kinase RcsC"/>
    <property type="match status" value="1"/>
</dbReference>
<dbReference type="CDD" id="cd16922">
    <property type="entry name" value="HATPase_EvgS-ArcB-TorS-like"/>
    <property type="match status" value="1"/>
</dbReference>
<feature type="transmembrane region" description="Helical" evidence="13">
    <location>
        <begin position="26"/>
        <end position="47"/>
    </location>
</feature>
<dbReference type="InterPro" id="IPR003018">
    <property type="entry name" value="GAF"/>
</dbReference>
<keyword evidence="13" id="KW-1133">Transmembrane helix</keyword>
<dbReference type="Gene3D" id="3.40.50.2300">
    <property type="match status" value="1"/>
</dbReference>
<comment type="caution">
    <text evidence="16">The sequence shown here is derived from an EMBL/GenBank/DDBJ whole genome shotgun (WGS) entry which is preliminary data.</text>
</comment>
<dbReference type="Gene3D" id="3.30.450.40">
    <property type="match status" value="1"/>
</dbReference>
<dbReference type="PRINTS" id="PR00344">
    <property type="entry name" value="BCTRLSENSOR"/>
</dbReference>
<dbReference type="InterPro" id="IPR029016">
    <property type="entry name" value="GAF-like_dom_sf"/>
</dbReference>
<dbReference type="InterPro" id="IPR036890">
    <property type="entry name" value="HATPase_C_sf"/>
</dbReference>
<dbReference type="GO" id="GO:0000160">
    <property type="term" value="P:phosphorelay signal transduction system"/>
    <property type="evidence" value="ECO:0007669"/>
    <property type="project" value="UniProtKB-KW"/>
</dbReference>
<comment type="catalytic activity">
    <reaction evidence="1">
        <text>ATP + protein L-histidine = ADP + protein N-phospho-L-histidine.</text>
        <dbReference type="EC" id="2.7.13.3"/>
    </reaction>
</comment>
<keyword evidence="13" id="KW-0812">Transmembrane</keyword>
<evidence type="ECO:0000313" key="16">
    <source>
        <dbReference type="EMBL" id="OAH61386.1"/>
    </source>
</evidence>
<keyword evidence="4 11" id="KW-0597">Phosphoprotein</keyword>
<reference evidence="16 17" key="1">
    <citation type="submission" date="2016-01" db="EMBL/GenBank/DDBJ databases">
        <title>Investigation of taxonomic status of Bacillus aminovorans.</title>
        <authorList>
            <person name="Verma A."/>
            <person name="Pal Y."/>
            <person name="Krishnamurthi S."/>
        </authorList>
    </citation>
    <scope>NUCLEOTIDE SEQUENCE [LARGE SCALE GENOMIC DNA]</scope>
    <source>
        <strain evidence="16 17">DSM 1314</strain>
    </source>
</reference>
<feature type="domain" description="Histidine kinase" evidence="14">
    <location>
        <begin position="256"/>
        <end position="474"/>
    </location>
</feature>
<proteinExistence type="inferred from homology"/>
<dbReference type="Gene3D" id="3.30.565.10">
    <property type="entry name" value="Histidine kinase-like ATPase, C-terminal domain"/>
    <property type="match status" value="1"/>
</dbReference>
<evidence type="ECO:0000259" key="15">
    <source>
        <dbReference type="PROSITE" id="PS50110"/>
    </source>
</evidence>
<dbReference type="SMART" id="SM00448">
    <property type="entry name" value="REC"/>
    <property type="match status" value="1"/>
</dbReference>
<evidence type="ECO:0000259" key="14">
    <source>
        <dbReference type="PROSITE" id="PS50109"/>
    </source>
</evidence>
<dbReference type="AlphaFoldDB" id="A0A177L7M4"/>
<dbReference type="InterPro" id="IPR001789">
    <property type="entry name" value="Sig_transdc_resp-reg_receiver"/>
</dbReference>
<feature type="domain" description="Response regulatory" evidence="15">
    <location>
        <begin position="536"/>
        <end position="653"/>
    </location>
</feature>
<feature type="coiled-coil region" evidence="12">
    <location>
        <begin position="270"/>
        <end position="315"/>
    </location>
</feature>
<keyword evidence="8" id="KW-0067">ATP-binding</keyword>
<keyword evidence="5" id="KW-0808">Transferase</keyword>
<dbReference type="PROSITE" id="PS50110">
    <property type="entry name" value="RESPONSE_REGULATORY"/>
    <property type="match status" value="1"/>
</dbReference>
<feature type="modified residue" description="4-aspartylphosphate" evidence="11">
    <location>
        <position position="586"/>
    </location>
</feature>
<evidence type="ECO:0000256" key="10">
    <source>
        <dbReference type="ARBA" id="ARBA00074306"/>
    </source>
</evidence>
<evidence type="ECO:0000256" key="9">
    <source>
        <dbReference type="ARBA" id="ARBA00023012"/>
    </source>
</evidence>
<keyword evidence="12" id="KW-0175">Coiled coil</keyword>
<keyword evidence="13" id="KW-0472">Membrane</keyword>
<protein>
    <recommendedName>
        <fullName evidence="10">Circadian input-output histidine kinase CikA</fullName>
        <ecNumber evidence="3">2.7.13.3</ecNumber>
    </recommendedName>
</protein>
<dbReference type="SUPFAM" id="SSF55781">
    <property type="entry name" value="GAF domain-like"/>
    <property type="match status" value="1"/>
</dbReference>
<dbReference type="Pfam" id="PF00072">
    <property type="entry name" value="Response_reg"/>
    <property type="match status" value="1"/>
</dbReference>
<dbReference type="Pfam" id="PF13185">
    <property type="entry name" value="GAF_2"/>
    <property type="match status" value="1"/>
</dbReference>
<feature type="transmembrane region" description="Helical" evidence="13">
    <location>
        <begin position="53"/>
        <end position="76"/>
    </location>
</feature>
<comment type="similarity">
    <text evidence="2">In the N-terminal section; belongs to the phytochrome family.</text>
</comment>
<evidence type="ECO:0000256" key="1">
    <source>
        <dbReference type="ARBA" id="ARBA00000085"/>
    </source>
</evidence>
<dbReference type="PROSITE" id="PS50109">
    <property type="entry name" value="HIS_KIN"/>
    <property type="match status" value="1"/>
</dbReference>
<sequence length="655" mass="73639">MLIGLSSFFSDKVNNVPQKENKLSKLFYINQTILPFLSLIILLFLALTKKEAILSFFIGGAVLLCLIIIRQVITIFENDILVRKLKERTEELEIVQLQLMDLKDGAEEQSWLKTKIVEIATMYPGIDNVETLARQLITKITPMVRATYGAIYVKVDKGGFQKLAAYADNQQDVGAKSFRLGEGIAGQCALENRMISLNQIPEDYIKITSGLGSARPSYVTVIPAEFQEEVLAVIELASFESFSHLEEVLLQEVMSNLGINIQSILGHMQVEKLLQESQALTEELQSQSQELQSQQEELRSVNEQLEEQVELNNVKEFVEAQFTPVARKKNIQLHVQIASDLSEVIHTDKQRLQQILKNLLSNAFKFTEHGAVTLTIEKAEKGMFSKEKEDAFTHSNIEFVFSVKDTGIGIATENQDIIFDAFKQADGTISRKYGGTGLGLSISRELAHLLGGFIEVESTEGYGSTFTLYLPHYQNIVKEEDQNIARKEIAIFEAEAATTHLENSSTVPVVSAEYPFQAEDSWKQINGRKALLEGKKILVVDDDMRNVFALTTALESYQVEVMFAENGRDGITVLQGNPDIDLVIMDIMMPEMDGFETIRVIRQLPEFQSLPIIALTAKAMKNDRQQCIEAGASDYISKPVNLRQLFSIIQVWLYR</sequence>